<protein>
    <submittedName>
        <fullName evidence="2">Uncharacterized protein</fullName>
    </submittedName>
</protein>
<dbReference type="AlphaFoldDB" id="A0A5B7E4N2"/>
<feature type="compositionally biased region" description="Polar residues" evidence="1">
    <location>
        <begin position="75"/>
        <end position="84"/>
    </location>
</feature>
<proteinExistence type="predicted"/>
<sequence length="84" mass="9688">MMEYVTPQYFTTINPFCSSRFSDRTVKANQNLPRLVHHSWPERTLKLWEERRGKRGEGVRDEGVASSVAGIATGHSHQVQPWPH</sequence>
<keyword evidence="3" id="KW-1185">Reference proteome</keyword>
<organism evidence="2 3">
    <name type="scientific">Portunus trituberculatus</name>
    <name type="common">Swimming crab</name>
    <name type="synonym">Neptunus trituberculatus</name>
    <dbReference type="NCBI Taxonomy" id="210409"/>
    <lineage>
        <taxon>Eukaryota</taxon>
        <taxon>Metazoa</taxon>
        <taxon>Ecdysozoa</taxon>
        <taxon>Arthropoda</taxon>
        <taxon>Crustacea</taxon>
        <taxon>Multicrustacea</taxon>
        <taxon>Malacostraca</taxon>
        <taxon>Eumalacostraca</taxon>
        <taxon>Eucarida</taxon>
        <taxon>Decapoda</taxon>
        <taxon>Pleocyemata</taxon>
        <taxon>Brachyura</taxon>
        <taxon>Eubrachyura</taxon>
        <taxon>Portunoidea</taxon>
        <taxon>Portunidae</taxon>
        <taxon>Portuninae</taxon>
        <taxon>Portunus</taxon>
    </lineage>
</organism>
<evidence type="ECO:0000256" key="1">
    <source>
        <dbReference type="SAM" id="MobiDB-lite"/>
    </source>
</evidence>
<reference evidence="2 3" key="1">
    <citation type="submission" date="2019-05" db="EMBL/GenBank/DDBJ databases">
        <title>Another draft genome of Portunus trituberculatus and its Hox gene families provides insights of decapod evolution.</title>
        <authorList>
            <person name="Jeong J.-H."/>
            <person name="Song I."/>
            <person name="Kim S."/>
            <person name="Choi T."/>
            <person name="Kim D."/>
            <person name="Ryu S."/>
            <person name="Kim W."/>
        </authorList>
    </citation>
    <scope>NUCLEOTIDE SEQUENCE [LARGE SCALE GENOMIC DNA]</scope>
    <source>
        <tissue evidence="2">Muscle</tissue>
    </source>
</reference>
<gene>
    <name evidence="2" type="ORF">E2C01_021331</name>
</gene>
<comment type="caution">
    <text evidence="2">The sequence shown here is derived from an EMBL/GenBank/DDBJ whole genome shotgun (WGS) entry which is preliminary data.</text>
</comment>
<dbReference type="EMBL" id="VSRR010001862">
    <property type="protein sequence ID" value="MPC28136.1"/>
    <property type="molecule type" value="Genomic_DNA"/>
</dbReference>
<accession>A0A5B7E4N2</accession>
<evidence type="ECO:0000313" key="2">
    <source>
        <dbReference type="EMBL" id="MPC28136.1"/>
    </source>
</evidence>
<feature type="region of interest" description="Disordered" evidence="1">
    <location>
        <begin position="51"/>
        <end position="84"/>
    </location>
</feature>
<dbReference type="Proteomes" id="UP000324222">
    <property type="component" value="Unassembled WGS sequence"/>
</dbReference>
<feature type="compositionally biased region" description="Basic and acidic residues" evidence="1">
    <location>
        <begin position="51"/>
        <end position="63"/>
    </location>
</feature>
<name>A0A5B7E4N2_PORTR</name>
<evidence type="ECO:0000313" key="3">
    <source>
        <dbReference type="Proteomes" id="UP000324222"/>
    </source>
</evidence>